<evidence type="ECO:0000256" key="3">
    <source>
        <dbReference type="ARBA" id="ARBA00013025"/>
    </source>
</evidence>
<protein>
    <recommendedName>
        <fullName evidence="3">tetrahydrofolate synthase</fullName>
        <ecNumber evidence="3">6.3.2.17</ecNumber>
    </recommendedName>
    <alternativeName>
        <fullName evidence="9">Tetrahydrofolylpolyglutamate synthase</fullName>
    </alternativeName>
</protein>
<dbReference type="AlphaFoldDB" id="A0A516KH72"/>
<evidence type="ECO:0000256" key="8">
    <source>
        <dbReference type="ARBA" id="ARBA00022842"/>
    </source>
</evidence>
<feature type="domain" description="Mur ligase central" evidence="13">
    <location>
        <begin position="46"/>
        <end position="263"/>
    </location>
</feature>
<keyword evidence="8" id="KW-0460">Magnesium</keyword>
<dbReference type="PANTHER" id="PTHR11136">
    <property type="entry name" value="FOLYLPOLYGLUTAMATE SYNTHASE-RELATED"/>
    <property type="match status" value="1"/>
</dbReference>
<evidence type="ECO:0000256" key="11">
    <source>
        <dbReference type="PIRNR" id="PIRNR001563"/>
    </source>
</evidence>
<evidence type="ECO:0000256" key="4">
    <source>
        <dbReference type="ARBA" id="ARBA00022598"/>
    </source>
</evidence>
<dbReference type="KEGG" id="aqt:FN924_11470"/>
<dbReference type="GO" id="GO:0005524">
    <property type="term" value="F:ATP binding"/>
    <property type="evidence" value="ECO:0007669"/>
    <property type="project" value="UniProtKB-KW"/>
</dbReference>
<dbReference type="OrthoDB" id="9809356at2"/>
<dbReference type="Pfam" id="PF08245">
    <property type="entry name" value="Mur_ligase_M"/>
    <property type="match status" value="1"/>
</dbReference>
<dbReference type="PIRSF" id="PIRSF001563">
    <property type="entry name" value="Folylpolyglu_synth"/>
    <property type="match status" value="1"/>
</dbReference>
<evidence type="ECO:0000256" key="2">
    <source>
        <dbReference type="ARBA" id="ARBA00008276"/>
    </source>
</evidence>
<evidence type="ECO:0000256" key="9">
    <source>
        <dbReference type="ARBA" id="ARBA00030592"/>
    </source>
</evidence>
<dbReference type="EMBL" id="CP041666">
    <property type="protein sequence ID" value="QDP40751.1"/>
    <property type="molecule type" value="Genomic_DNA"/>
</dbReference>
<dbReference type="SUPFAM" id="SSF53244">
    <property type="entry name" value="MurD-like peptide ligases, peptide-binding domain"/>
    <property type="match status" value="1"/>
</dbReference>
<dbReference type="Pfam" id="PF02875">
    <property type="entry name" value="Mur_ligase_C"/>
    <property type="match status" value="1"/>
</dbReference>
<dbReference type="Gene3D" id="3.90.190.20">
    <property type="entry name" value="Mur ligase, C-terminal domain"/>
    <property type="match status" value="1"/>
</dbReference>
<dbReference type="GO" id="GO:0008841">
    <property type="term" value="F:dihydrofolate synthase activity"/>
    <property type="evidence" value="ECO:0007669"/>
    <property type="project" value="TreeGrafter"/>
</dbReference>
<keyword evidence="15" id="KW-1185">Reference proteome</keyword>
<comment type="similarity">
    <text evidence="2 11">Belongs to the folylpolyglutamate synthase family.</text>
</comment>
<reference evidence="14 15" key="1">
    <citation type="submission" date="2019-07" db="EMBL/GenBank/DDBJ databases">
        <authorList>
            <person name="Li J."/>
        </authorList>
    </citation>
    <scope>NUCLEOTIDE SEQUENCE [LARGE SCALE GENOMIC DNA]</scope>
    <source>
        <strain evidence="14 15">TKL69</strain>
    </source>
</reference>
<evidence type="ECO:0000256" key="5">
    <source>
        <dbReference type="ARBA" id="ARBA00022723"/>
    </source>
</evidence>
<evidence type="ECO:0000313" key="14">
    <source>
        <dbReference type="EMBL" id="QDP40751.1"/>
    </source>
</evidence>
<proteinExistence type="inferred from homology"/>
<gene>
    <name evidence="14" type="ORF">FN924_11470</name>
</gene>
<sequence>MFTDIKSAISFMKERQNLGIKPGLHRMEYMLEALHHPEKKLKVIHVGGTNGKGSVTSFLEEALLKHNYNVGTFTSPSLDRLHDHIQRNKQSITDDEFIQSLEQLYPVIQRLDEQDNSPTEFEILVMIAIVYLATNVDIAIFEVGMGGKEDSTNCLRPILSIITTIGLDHTSFLGESYAEIAEHKAGIIKPFTPIITGVQQKEALNVIERKASQEDAVIYRLGQEFHIKSIHEQTCTFIASKHSVDIEIQMKGMHQIENAAVALMGLYVLKEQGFNLNDPITLQALKEAHVPGRFEVISLHPTIIVDGAHNVEGIQTFVQTVKRYYQKKKKRLLFAVFCDKPFVKMLDALQNEFDEIIVTTFNHPRSAKREDFYEIFHDNLFYQEDWKLALDTMIDDAKEDEAIFVVGSLHFVGKVRKHFV</sequence>
<dbReference type="NCBIfam" id="TIGR01499">
    <property type="entry name" value="folC"/>
    <property type="match status" value="1"/>
</dbReference>
<name>A0A516KH72_9BACI</name>
<evidence type="ECO:0000313" key="15">
    <source>
        <dbReference type="Proteomes" id="UP000315215"/>
    </source>
</evidence>
<accession>A0A516KH72</accession>
<dbReference type="RefSeq" id="WP_143894608.1">
    <property type="nucleotide sequence ID" value="NZ_CP041666.1"/>
</dbReference>
<evidence type="ECO:0000256" key="10">
    <source>
        <dbReference type="ARBA" id="ARBA00047493"/>
    </source>
</evidence>
<evidence type="ECO:0000256" key="7">
    <source>
        <dbReference type="ARBA" id="ARBA00022840"/>
    </source>
</evidence>
<evidence type="ECO:0000259" key="12">
    <source>
        <dbReference type="Pfam" id="PF02875"/>
    </source>
</evidence>
<dbReference type="InterPro" id="IPR036615">
    <property type="entry name" value="Mur_ligase_C_dom_sf"/>
</dbReference>
<evidence type="ECO:0000256" key="1">
    <source>
        <dbReference type="ARBA" id="ARBA00001946"/>
    </source>
</evidence>
<dbReference type="InterPro" id="IPR001645">
    <property type="entry name" value="Folylpolyglutamate_synth"/>
</dbReference>
<dbReference type="PANTHER" id="PTHR11136:SF0">
    <property type="entry name" value="DIHYDROFOLATE SYNTHETASE-RELATED"/>
    <property type="match status" value="1"/>
</dbReference>
<keyword evidence="4 11" id="KW-0436">Ligase</keyword>
<dbReference type="EC" id="6.3.2.17" evidence="3"/>
<dbReference type="GO" id="GO:0004326">
    <property type="term" value="F:tetrahydrofolylpolyglutamate synthase activity"/>
    <property type="evidence" value="ECO:0007669"/>
    <property type="project" value="UniProtKB-EC"/>
</dbReference>
<dbReference type="GO" id="GO:0046872">
    <property type="term" value="F:metal ion binding"/>
    <property type="evidence" value="ECO:0007669"/>
    <property type="project" value="UniProtKB-KW"/>
</dbReference>
<dbReference type="InterPro" id="IPR004101">
    <property type="entry name" value="Mur_ligase_C"/>
</dbReference>
<dbReference type="SUPFAM" id="SSF53623">
    <property type="entry name" value="MurD-like peptide ligases, catalytic domain"/>
    <property type="match status" value="1"/>
</dbReference>
<dbReference type="FunFam" id="3.40.1190.10:FF:000011">
    <property type="entry name" value="Folylpolyglutamate synthase/dihydrofolate synthase"/>
    <property type="match status" value="1"/>
</dbReference>
<comment type="catalytic activity">
    <reaction evidence="10">
        <text>(6S)-5,6,7,8-tetrahydrofolyl-(gamma-L-Glu)(n) + L-glutamate + ATP = (6S)-5,6,7,8-tetrahydrofolyl-(gamma-L-Glu)(n+1) + ADP + phosphate + H(+)</text>
        <dbReference type="Rhea" id="RHEA:10580"/>
        <dbReference type="Rhea" id="RHEA-COMP:14738"/>
        <dbReference type="Rhea" id="RHEA-COMP:14740"/>
        <dbReference type="ChEBI" id="CHEBI:15378"/>
        <dbReference type="ChEBI" id="CHEBI:29985"/>
        <dbReference type="ChEBI" id="CHEBI:30616"/>
        <dbReference type="ChEBI" id="CHEBI:43474"/>
        <dbReference type="ChEBI" id="CHEBI:141005"/>
        <dbReference type="ChEBI" id="CHEBI:456216"/>
        <dbReference type="EC" id="6.3.2.17"/>
    </reaction>
</comment>
<dbReference type="InterPro" id="IPR013221">
    <property type="entry name" value="Mur_ligase_cen"/>
</dbReference>
<evidence type="ECO:0000259" key="13">
    <source>
        <dbReference type="Pfam" id="PF08245"/>
    </source>
</evidence>
<dbReference type="GO" id="GO:0005737">
    <property type="term" value="C:cytoplasm"/>
    <property type="evidence" value="ECO:0007669"/>
    <property type="project" value="TreeGrafter"/>
</dbReference>
<dbReference type="Gene3D" id="3.40.1190.10">
    <property type="entry name" value="Mur-like, catalytic domain"/>
    <property type="match status" value="1"/>
</dbReference>
<dbReference type="InterPro" id="IPR036565">
    <property type="entry name" value="Mur-like_cat_sf"/>
</dbReference>
<evidence type="ECO:0000256" key="6">
    <source>
        <dbReference type="ARBA" id="ARBA00022741"/>
    </source>
</evidence>
<comment type="cofactor">
    <cofactor evidence="1">
        <name>Mg(2+)</name>
        <dbReference type="ChEBI" id="CHEBI:18420"/>
    </cofactor>
</comment>
<dbReference type="Proteomes" id="UP000315215">
    <property type="component" value="Chromosome"/>
</dbReference>
<keyword evidence="7 11" id="KW-0067">ATP-binding</keyword>
<keyword evidence="6 11" id="KW-0547">Nucleotide-binding</keyword>
<feature type="domain" description="Mur ligase C-terminal" evidence="12">
    <location>
        <begin position="292"/>
        <end position="408"/>
    </location>
</feature>
<keyword evidence="5" id="KW-0479">Metal-binding</keyword>
<organism evidence="14 15">
    <name type="scientific">Radiobacillus deserti</name>
    <dbReference type="NCBI Taxonomy" id="2594883"/>
    <lineage>
        <taxon>Bacteria</taxon>
        <taxon>Bacillati</taxon>
        <taxon>Bacillota</taxon>
        <taxon>Bacilli</taxon>
        <taxon>Bacillales</taxon>
        <taxon>Bacillaceae</taxon>
        <taxon>Radiobacillus</taxon>
    </lineage>
</organism>